<name>A0AA39YF34_9PEZI</name>
<feature type="region of interest" description="Disordered" evidence="1">
    <location>
        <begin position="1"/>
        <end position="162"/>
    </location>
</feature>
<feature type="compositionally biased region" description="Basic and acidic residues" evidence="1">
    <location>
        <begin position="217"/>
        <end position="227"/>
    </location>
</feature>
<accession>A0AA39YF34</accession>
<sequence length="237" mass="26374">MDKDTGAAEGTGTSHRPGITRNAILDSNHSQSVEGCSSVRVRPTLSVPGEIKKHRTMKEIGQALKKKVSGLNLNQRKGNQATPTTESRAQALVPSPSIEQPVGDAHHPPQLPQFHVQHTSDDQPVEADKTDQEDHHSQEGLAEESDSDEEDEPEGQDRPQLSNLARYFWSRLDVAQDCLNEADELCQEMNILAPYSERVLELRTKGYNIRGALREYHELANESRSTSDDEEMDDLAE</sequence>
<gene>
    <name evidence="2" type="ORF">DIS24_g6981</name>
</gene>
<organism evidence="2 3">
    <name type="scientific">Lasiodiplodia hormozganensis</name>
    <dbReference type="NCBI Taxonomy" id="869390"/>
    <lineage>
        <taxon>Eukaryota</taxon>
        <taxon>Fungi</taxon>
        <taxon>Dikarya</taxon>
        <taxon>Ascomycota</taxon>
        <taxon>Pezizomycotina</taxon>
        <taxon>Dothideomycetes</taxon>
        <taxon>Dothideomycetes incertae sedis</taxon>
        <taxon>Botryosphaeriales</taxon>
        <taxon>Botryosphaeriaceae</taxon>
        <taxon>Lasiodiplodia</taxon>
    </lineage>
</organism>
<feature type="compositionally biased region" description="Acidic residues" evidence="1">
    <location>
        <begin position="141"/>
        <end position="154"/>
    </location>
</feature>
<dbReference type="EMBL" id="JAUJDW010000037">
    <property type="protein sequence ID" value="KAK0650351.1"/>
    <property type="molecule type" value="Genomic_DNA"/>
</dbReference>
<dbReference type="Proteomes" id="UP001175001">
    <property type="component" value="Unassembled WGS sequence"/>
</dbReference>
<keyword evidence="3" id="KW-1185">Reference proteome</keyword>
<reference evidence="2" key="1">
    <citation type="submission" date="2023-06" db="EMBL/GenBank/DDBJ databases">
        <title>Multi-omics analyses reveal the molecular pathogenesis toolkit of Lasiodiplodia hormozganensis, a cross-kingdom pathogen.</title>
        <authorList>
            <person name="Felix C."/>
            <person name="Meneses R."/>
            <person name="Goncalves M.F.M."/>
            <person name="Tilleman L."/>
            <person name="Duarte A.S."/>
            <person name="Jorrin-Novo J.V."/>
            <person name="Van De Peer Y."/>
            <person name="Deforce D."/>
            <person name="Van Nieuwerburgh F."/>
            <person name="Esteves A.C."/>
            <person name="Alves A."/>
        </authorList>
    </citation>
    <scope>NUCLEOTIDE SEQUENCE</scope>
    <source>
        <strain evidence="2">CBS 339.90</strain>
    </source>
</reference>
<proteinExistence type="predicted"/>
<feature type="region of interest" description="Disordered" evidence="1">
    <location>
        <begin position="217"/>
        <end position="237"/>
    </location>
</feature>
<feature type="compositionally biased region" description="Basic and acidic residues" evidence="1">
    <location>
        <begin position="118"/>
        <end position="138"/>
    </location>
</feature>
<feature type="compositionally biased region" description="Polar residues" evidence="1">
    <location>
        <begin position="25"/>
        <end position="35"/>
    </location>
</feature>
<protein>
    <submittedName>
        <fullName evidence="2">Uncharacterized protein</fullName>
    </submittedName>
</protein>
<feature type="compositionally biased region" description="Polar residues" evidence="1">
    <location>
        <begin position="71"/>
        <end position="88"/>
    </location>
</feature>
<evidence type="ECO:0000256" key="1">
    <source>
        <dbReference type="SAM" id="MobiDB-lite"/>
    </source>
</evidence>
<dbReference type="AlphaFoldDB" id="A0AA39YF34"/>
<feature type="compositionally biased region" description="Acidic residues" evidence="1">
    <location>
        <begin position="228"/>
        <end position="237"/>
    </location>
</feature>
<comment type="caution">
    <text evidence="2">The sequence shown here is derived from an EMBL/GenBank/DDBJ whole genome shotgun (WGS) entry which is preliminary data.</text>
</comment>
<evidence type="ECO:0000313" key="3">
    <source>
        <dbReference type="Proteomes" id="UP001175001"/>
    </source>
</evidence>
<evidence type="ECO:0000313" key="2">
    <source>
        <dbReference type="EMBL" id="KAK0650351.1"/>
    </source>
</evidence>